<evidence type="ECO:0000256" key="2">
    <source>
        <dbReference type="PIRNR" id="PIRNR002070"/>
    </source>
</evidence>
<comment type="caution">
    <text evidence="5">The sequence shown here is derived from an EMBL/GenBank/DDBJ whole genome shotgun (WGS) entry which is preliminary data.</text>
</comment>
<evidence type="ECO:0000256" key="1">
    <source>
        <dbReference type="ARBA" id="ARBA00023125"/>
    </source>
</evidence>
<dbReference type="EMBL" id="BKAU01000001">
    <property type="protein sequence ID" value="GEP93882.1"/>
    <property type="molecule type" value="Genomic_DNA"/>
</dbReference>
<gene>
    <name evidence="5" type="ORF">CCY01nite_01420</name>
</gene>
<dbReference type="Proteomes" id="UP000321436">
    <property type="component" value="Unassembled WGS sequence"/>
</dbReference>
<feature type="region of interest" description="Disordered" evidence="4">
    <location>
        <begin position="102"/>
        <end position="128"/>
    </location>
</feature>
<evidence type="ECO:0000256" key="4">
    <source>
        <dbReference type="SAM" id="MobiDB-lite"/>
    </source>
</evidence>
<dbReference type="InterPro" id="IPR000424">
    <property type="entry name" value="Primosome_PriB/ssb"/>
</dbReference>
<dbReference type="NCBIfam" id="TIGR00621">
    <property type="entry name" value="ssb"/>
    <property type="match status" value="1"/>
</dbReference>
<dbReference type="Pfam" id="PF00436">
    <property type="entry name" value="SSB"/>
    <property type="match status" value="1"/>
</dbReference>
<dbReference type="Gene3D" id="2.40.50.140">
    <property type="entry name" value="Nucleic acid-binding proteins"/>
    <property type="match status" value="1"/>
</dbReference>
<evidence type="ECO:0000313" key="6">
    <source>
        <dbReference type="Proteomes" id="UP000321436"/>
    </source>
</evidence>
<dbReference type="PROSITE" id="PS50935">
    <property type="entry name" value="SSB"/>
    <property type="match status" value="1"/>
</dbReference>
<keyword evidence="6" id="KW-1185">Reference proteome</keyword>
<reference evidence="5 6" key="1">
    <citation type="submission" date="2019-07" db="EMBL/GenBank/DDBJ databases">
        <title>Whole genome shotgun sequence of Chitinophaga cymbidii NBRC 109752.</title>
        <authorList>
            <person name="Hosoyama A."/>
            <person name="Uohara A."/>
            <person name="Ohji S."/>
            <person name="Ichikawa N."/>
        </authorList>
    </citation>
    <scope>NUCLEOTIDE SEQUENCE [LARGE SCALE GENOMIC DNA]</scope>
    <source>
        <strain evidence="5 6">NBRC 109752</strain>
    </source>
</reference>
<dbReference type="GO" id="GO:0003697">
    <property type="term" value="F:single-stranded DNA binding"/>
    <property type="evidence" value="ECO:0007669"/>
    <property type="project" value="InterPro"/>
</dbReference>
<proteinExistence type="predicted"/>
<evidence type="ECO:0000256" key="3">
    <source>
        <dbReference type="RuleBase" id="RU000524"/>
    </source>
</evidence>
<organism evidence="5 6">
    <name type="scientific">Chitinophaga cymbidii</name>
    <dbReference type="NCBI Taxonomy" id="1096750"/>
    <lineage>
        <taxon>Bacteria</taxon>
        <taxon>Pseudomonadati</taxon>
        <taxon>Bacteroidota</taxon>
        <taxon>Chitinophagia</taxon>
        <taxon>Chitinophagales</taxon>
        <taxon>Chitinophagaceae</taxon>
        <taxon>Chitinophaga</taxon>
    </lineage>
</organism>
<dbReference type="GO" id="GO:0006260">
    <property type="term" value="P:DNA replication"/>
    <property type="evidence" value="ECO:0007669"/>
    <property type="project" value="InterPro"/>
</dbReference>
<dbReference type="InterPro" id="IPR012340">
    <property type="entry name" value="NA-bd_OB-fold"/>
</dbReference>
<dbReference type="PIRSF" id="PIRSF002070">
    <property type="entry name" value="SSB"/>
    <property type="match status" value="1"/>
</dbReference>
<accession>A0A512RDV6</accession>
<keyword evidence="1 2" id="KW-0238">DNA-binding</keyword>
<dbReference type="InterPro" id="IPR011344">
    <property type="entry name" value="ssDNA-bd"/>
</dbReference>
<dbReference type="OrthoDB" id="957856at2"/>
<evidence type="ECO:0000313" key="5">
    <source>
        <dbReference type="EMBL" id="GEP93882.1"/>
    </source>
</evidence>
<name>A0A512RDV6_9BACT</name>
<protein>
    <recommendedName>
        <fullName evidence="2 3">Single-stranded DNA-binding protein</fullName>
    </recommendedName>
</protein>
<sequence>MIKLQIIGHVGKNAVENDVNGKAVLNFTVAHNERYKNAQGMQKERTVWADCAMWAPNAIGPYLLQGTLVYVEGTPYIDLYKASDGTPAAALKVRVTQVKLLPGGPKAADGKNAAAETPAPEPTEELPF</sequence>
<dbReference type="AlphaFoldDB" id="A0A512RDV6"/>
<dbReference type="RefSeq" id="WP_146857388.1">
    <property type="nucleotide sequence ID" value="NZ_BKAU01000001.1"/>
</dbReference>
<dbReference type="SUPFAM" id="SSF50249">
    <property type="entry name" value="Nucleic acid-binding proteins"/>
    <property type="match status" value="1"/>
</dbReference>